<dbReference type="EMBL" id="FQVT01000011">
    <property type="protein sequence ID" value="SHG39932.1"/>
    <property type="molecule type" value="Genomic_DNA"/>
</dbReference>
<dbReference type="OrthoDB" id="1442826at2"/>
<protein>
    <submittedName>
        <fullName evidence="2">Uncharacterized protein</fullName>
    </submittedName>
</protein>
<evidence type="ECO:0000313" key="3">
    <source>
        <dbReference type="Proteomes" id="UP000183945"/>
    </source>
</evidence>
<feature type="region of interest" description="Disordered" evidence="1">
    <location>
        <begin position="244"/>
        <end position="275"/>
    </location>
</feature>
<organism evidence="2 3">
    <name type="scientific">Salegentibacter echinorum</name>
    <dbReference type="NCBI Taxonomy" id="1073325"/>
    <lineage>
        <taxon>Bacteria</taxon>
        <taxon>Pseudomonadati</taxon>
        <taxon>Bacteroidota</taxon>
        <taxon>Flavobacteriia</taxon>
        <taxon>Flavobacteriales</taxon>
        <taxon>Flavobacteriaceae</taxon>
        <taxon>Salegentibacter</taxon>
    </lineage>
</organism>
<dbReference type="Proteomes" id="UP000183945">
    <property type="component" value="Unassembled WGS sequence"/>
</dbReference>
<dbReference type="STRING" id="1073325.SAMN05444483_1114"/>
<feature type="compositionally biased region" description="Basic residues" evidence="1">
    <location>
        <begin position="244"/>
        <end position="256"/>
    </location>
</feature>
<dbReference type="AlphaFoldDB" id="A0A1M5JHA1"/>
<sequence>MNYIKTLQAAFATFYEDDRLNPSHVSLYMALFQEWNNTRFAKDFYVWRREVMKKAKIGSNSTYHRCLRDLHKWSYLTYFPSNNPFKGSKIKMLILENTTEFDPVVPKNDAEEPKAYSPELEQLAEHYYPKDEPVMNCNPPEDEQVVTEDRSDNEQALNHYHPKNGQALVSNINNIKTININKPNGRQAVFNFFEEHGFNAEEGKKFFEYYSANNWRTRDGAAIQNWQALAKNWINRSKLYQKRKKANKSVTSHRKNHQDWDHLKTTKTKNYGQPL</sequence>
<proteinExistence type="predicted"/>
<reference evidence="3" key="1">
    <citation type="submission" date="2016-11" db="EMBL/GenBank/DDBJ databases">
        <authorList>
            <person name="Varghese N."/>
            <person name="Submissions S."/>
        </authorList>
    </citation>
    <scope>NUCLEOTIDE SEQUENCE [LARGE SCALE GENOMIC DNA]</scope>
    <source>
        <strain evidence="3">DSM 24579</strain>
    </source>
</reference>
<name>A0A1M5JHA1_SALEC</name>
<accession>A0A1M5JHA1</accession>
<evidence type="ECO:0000313" key="2">
    <source>
        <dbReference type="EMBL" id="SHG39932.1"/>
    </source>
</evidence>
<dbReference type="RefSeq" id="WP_072880642.1">
    <property type="nucleotide sequence ID" value="NZ_FQVT01000011.1"/>
</dbReference>
<evidence type="ECO:0000256" key="1">
    <source>
        <dbReference type="SAM" id="MobiDB-lite"/>
    </source>
</evidence>
<gene>
    <name evidence="2" type="ORF">SAMN05444483_1114</name>
</gene>
<keyword evidence="3" id="KW-1185">Reference proteome</keyword>